<dbReference type="Gene3D" id="3.40.50.300">
    <property type="entry name" value="P-loop containing nucleotide triphosphate hydrolases"/>
    <property type="match status" value="1"/>
</dbReference>
<dbReference type="SUPFAM" id="SSF52540">
    <property type="entry name" value="P-loop containing nucleoside triphosphate hydrolases"/>
    <property type="match status" value="1"/>
</dbReference>
<dbReference type="EMBL" id="JAUUUU010000002">
    <property type="protein sequence ID" value="MDP1520433.1"/>
    <property type="molecule type" value="Genomic_DNA"/>
</dbReference>
<evidence type="ECO:0000313" key="2">
    <source>
        <dbReference type="EMBL" id="MDP1520433.1"/>
    </source>
</evidence>
<dbReference type="GO" id="GO:0016887">
    <property type="term" value="F:ATP hydrolysis activity"/>
    <property type="evidence" value="ECO:0007669"/>
    <property type="project" value="InterPro"/>
</dbReference>
<proteinExistence type="predicted"/>
<feature type="domain" description="AAA+ ATPase" evidence="1">
    <location>
        <begin position="24"/>
        <end position="293"/>
    </location>
</feature>
<dbReference type="AlphaFoldDB" id="A0AAW8B3F8"/>
<dbReference type="RefSeq" id="WP_305169997.1">
    <property type="nucleotide sequence ID" value="NZ_JAUUUU010000002.1"/>
</dbReference>
<organism evidence="2 3">
    <name type="scientific">Porticoccus litoralis</name>
    <dbReference type="NCBI Taxonomy" id="434086"/>
    <lineage>
        <taxon>Bacteria</taxon>
        <taxon>Pseudomonadati</taxon>
        <taxon>Pseudomonadota</taxon>
        <taxon>Gammaproteobacteria</taxon>
        <taxon>Cellvibrionales</taxon>
        <taxon>Porticoccaceae</taxon>
        <taxon>Porticoccus</taxon>
    </lineage>
</organism>
<dbReference type="SMART" id="SM00382">
    <property type="entry name" value="AAA"/>
    <property type="match status" value="1"/>
</dbReference>
<dbReference type="PANTHER" id="PTHR43581:SF2">
    <property type="entry name" value="EXCINUCLEASE ATPASE SUBUNIT"/>
    <property type="match status" value="1"/>
</dbReference>
<comment type="caution">
    <text evidence="2">The sequence shown here is derived from an EMBL/GenBank/DDBJ whole genome shotgun (WGS) entry which is preliminary data.</text>
</comment>
<protein>
    <submittedName>
        <fullName evidence="2">AAA family ATPase</fullName>
    </submittedName>
</protein>
<accession>A0AAW8B3F8</accession>
<dbReference type="InterPro" id="IPR003959">
    <property type="entry name" value="ATPase_AAA_core"/>
</dbReference>
<evidence type="ECO:0000313" key="3">
    <source>
        <dbReference type="Proteomes" id="UP001178354"/>
    </source>
</evidence>
<keyword evidence="3" id="KW-1185">Reference proteome</keyword>
<reference evidence="2" key="2">
    <citation type="submission" date="2023-08" db="EMBL/GenBank/DDBJ databases">
        <authorList>
            <person name="Luo J."/>
        </authorList>
    </citation>
    <scope>NUCLEOTIDE SEQUENCE</scope>
    <source>
        <strain evidence="2">DSM 25064</strain>
    </source>
</reference>
<name>A0AAW8B3F8_9GAMM</name>
<dbReference type="Pfam" id="PF13304">
    <property type="entry name" value="AAA_21"/>
    <property type="match status" value="1"/>
</dbReference>
<gene>
    <name evidence="2" type="ORF">Q8A57_05555</name>
</gene>
<dbReference type="PANTHER" id="PTHR43581">
    <property type="entry name" value="ATP/GTP PHOSPHATASE"/>
    <property type="match status" value="1"/>
</dbReference>
<dbReference type="InterPro" id="IPR034139">
    <property type="entry name" value="TOPRIM_OLD"/>
</dbReference>
<dbReference type="Pfam" id="PF20469">
    <property type="entry name" value="OLD-like_TOPRIM"/>
    <property type="match status" value="1"/>
</dbReference>
<dbReference type="Proteomes" id="UP001178354">
    <property type="component" value="Unassembled WGS sequence"/>
</dbReference>
<sequence length="574" mass="63352">MIKKPSVSISKLTFSGGSSFDLNKGDKVILVGPNNSGKSQTLREILSVCGNGKTDNTFVVKGVDIVKDGTAEQLREFLSAEAEFNGTTYSYKSWQLHERQISFWAGAFLEGQILSGFVRNISANDRLSICEKQQSVSRGEQKTKPQHVLYDDSALMEKISSLFYRAFGKDLMFDFRGGRTLPIHVGKLPNMSGVVDRVGDEYVSAVRKLPLLDQQGDGMKSYAGILFETIVDDWDITLVDEPEAFLHPPQMRRLGETLSSEVGGQLFVATHSSDILRGFLEGTQGDVRILRISREENINIVMEASKETIKSLWLNPVLRYSNALEGIFHEQTIICEDDSDCRLLNSIADYLESDTQSQWLDTAYVPTGGKHGVAQVADVLRKVGVPVKAVFDIDFLSERDLVEVTVVAFGGSWSEISVLWSRVDSAVRGGAKVQSVSGIKKNIIEIINNSGEDSMPKSDILEAMKQGKPWSVVKKYGERGIPRGQAQVDYKDLKNKLEEIGIYLVPVGEIENFCPEMGLHGPKFVAKLLSTVSLGDQRLAELRDFVENLQRGATCKLMAVEDIESAESNAACAS</sequence>
<dbReference type="InterPro" id="IPR003593">
    <property type="entry name" value="AAA+_ATPase"/>
</dbReference>
<dbReference type="InterPro" id="IPR027417">
    <property type="entry name" value="P-loop_NTPase"/>
</dbReference>
<dbReference type="InterPro" id="IPR051396">
    <property type="entry name" value="Bact_Antivir_Def_Nuclease"/>
</dbReference>
<reference evidence="2" key="1">
    <citation type="journal article" date="2010" name="Int. J. Syst. Evol. Microbiol.">
        <title>Porticoccus litoralis gen. nov., sp. nov., a gammaproteobacterium isolated from the Yellow Sea.</title>
        <authorList>
            <person name="Oh H.M."/>
            <person name="Kim H."/>
            <person name="Kim K.M."/>
            <person name="Min G.S."/>
            <person name="Cho J.C."/>
        </authorList>
    </citation>
    <scope>NUCLEOTIDE SEQUENCE</scope>
    <source>
        <strain evidence="2">DSM 25064</strain>
    </source>
</reference>
<evidence type="ECO:0000259" key="1">
    <source>
        <dbReference type="SMART" id="SM00382"/>
    </source>
</evidence>
<dbReference type="GO" id="GO:0005524">
    <property type="term" value="F:ATP binding"/>
    <property type="evidence" value="ECO:0007669"/>
    <property type="project" value="InterPro"/>
</dbReference>